<evidence type="ECO:0000259" key="1">
    <source>
        <dbReference type="Pfam" id="PF12146"/>
    </source>
</evidence>
<dbReference type="Pfam" id="PF12146">
    <property type="entry name" value="Hydrolase_4"/>
    <property type="match status" value="1"/>
</dbReference>
<dbReference type="AlphaFoldDB" id="A0A1W1BGK2"/>
<dbReference type="PANTHER" id="PTHR12277:SF81">
    <property type="entry name" value="PROTEIN ABHD13"/>
    <property type="match status" value="1"/>
</dbReference>
<dbReference type="PANTHER" id="PTHR12277">
    <property type="entry name" value="ALPHA/BETA HYDROLASE DOMAIN-CONTAINING PROTEIN"/>
    <property type="match status" value="1"/>
</dbReference>
<name>A0A1W1BGK2_9ZZZZ</name>
<dbReference type="Gene3D" id="3.40.50.1820">
    <property type="entry name" value="alpha/beta hydrolase"/>
    <property type="match status" value="1"/>
</dbReference>
<gene>
    <name evidence="2" type="ORF">MNB_SV-12-31</name>
</gene>
<evidence type="ECO:0000313" key="2">
    <source>
        <dbReference type="EMBL" id="SFV52690.1"/>
    </source>
</evidence>
<dbReference type="InterPro" id="IPR029058">
    <property type="entry name" value="AB_hydrolase_fold"/>
</dbReference>
<sequence length="270" mass="30974">MKDTILKHEAISKRYFYPSYQSFENPYYVKSGDNSLACYYHKIDNPRKTIIYFHGNGEVVADYVDFFENKIEKLLGCSILFAEYRGYGLSTGGSPNLVDMLDDVKVIIESIDVPLEEIVLFGRSVGSIYALHGASIFPNIAGLVLESGISNVVSRVLKMIKKTKKIGTTKELLFKEGEIYFNHEKKIKTFQGETLIMHSRFDSLVSSVNAKNLFSWANEPKKLKLFFEGDHNDILSENEEEYFKLLDEFISRLCDKTSVHTLPNQLRKKY</sequence>
<accession>A0A1W1BGK2</accession>
<organism evidence="2">
    <name type="scientific">hydrothermal vent metagenome</name>
    <dbReference type="NCBI Taxonomy" id="652676"/>
    <lineage>
        <taxon>unclassified sequences</taxon>
        <taxon>metagenomes</taxon>
        <taxon>ecological metagenomes</taxon>
    </lineage>
</organism>
<proteinExistence type="predicted"/>
<dbReference type="SUPFAM" id="SSF53474">
    <property type="entry name" value="alpha/beta-Hydrolases"/>
    <property type="match status" value="1"/>
</dbReference>
<protein>
    <recommendedName>
        <fullName evidence="1">Serine aminopeptidase S33 domain-containing protein</fullName>
    </recommendedName>
</protein>
<dbReference type="EMBL" id="FPHE01000036">
    <property type="protein sequence ID" value="SFV52690.1"/>
    <property type="molecule type" value="Genomic_DNA"/>
</dbReference>
<dbReference type="InterPro" id="IPR022742">
    <property type="entry name" value="Hydrolase_4"/>
</dbReference>
<reference evidence="2" key="1">
    <citation type="submission" date="2016-10" db="EMBL/GenBank/DDBJ databases">
        <authorList>
            <person name="de Groot N.N."/>
        </authorList>
    </citation>
    <scope>NUCLEOTIDE SEQUENCE</scope>
</reference>
<feature type="domain" description="Serine aminopeptidase S33" evidence="1">
    <location>
        <begin position="45"/>
        <end position="161"/>
    </location>
</feature>